<evidence type="ECO:0000313" key="3">
    <source>
        <dbReference type="Proteomes" id="UP000179934"/>
    </source>
</evidence>
<dbReference type="Gene3D" id="3.40.1580.10">
    <property type="entry name" value="SMI1/KNR4-like"/>
    <property type="match status" value="1"/>
</dbReference>
<accession>A0A1S2CPH1</accession>
<dbReference type="OrthoDB" id="5880263at2"/>
<dbReference type="EMBL" id="MKFU01000028">
    <property type="protein sequence ID" value="OHY90634.1"/>
    <property type="molecule type" value="Genomic_DNA"/>
</dbReference>
<comment type="caution">
    <text evidence="2">The sequence shown here is derived from an EMBL/GenBank/DDBJ whole genome shotgun (WGS) entry which is preliminary data.</text>
</comment>
<dbReference type="SUPFAM" id="SSF160631">
    <property type="entry name" value="SMI1/KNR4-like"/>
    <property type="match status" value="1"/>
</dbReference>
<dbReference type="RefSeq" id="WP_042022622.1">
    <property type="nucleotide sequence ID" value="NZ_CDBW01000033.1"/>
</dbReference>
<dbReference type="AlphaFoldDB" id="A0A1S2CPH1"/>
<dbReference type="InterPro" id="IPR037883">
    <property type="entry name" value="Knr4/Smi1-like_sf"/>
</dbReference>
<reference evidence="2 3" key="1">
    <citation type="submission" date="2016-09" db="EMBL/GenBank/DDBJ databases">
        <title>Draft Genome Sequence of Aeromonas sobria Strain 08005, Isolated from Sick Rana catesbeiana.</title>
        <authorList>
            <person name="Yang Q."/>
        </authorList>
    </citation>
    <scope>NUCLEOTIDE SEQUENCE [LARGE SCALE GENOMIC DNA]</scope>
    <source>
        <strain evidence="2 3">08005</strain>
    </source>
</reference>
<evidence type="ECO:0000313" key="2">
    <source>
        <dbReference type="EMBL" id="OHY90634.1"/>
    </source>
</evidence>
<evidence type="ECO:0000259" key="1">
    <source>
        <dbReference type="SMART" id="SM00860"/>
    </source>
</evidence>
<dbReference type="SMART" id="SM00860">
    <property type="entry name" value="SMI1_KNR4"/>
    <property type="match status" value="1"/>
</dbReference>
<proteinExistence type="predicted"/>
<feature type="domain" description="Knr4/Smi1-like" evidence="1">
    <location>
        <begin position="26"/>
        <end position="137"/>
    </location>
</feature>
<dbReference type="Pfam" id="PF14568">
    <property type="entry name" value="SUKH_6"/>
    <property type="match status" value="1"/>
</dbReference>
<organism evidence="2 3">
    <name type="scientific">Aeromonas sobria</name>
    <dbReference type="NCBI Taxonomy" id="646"/>
    <lineage>
        <taxon>Bacteria</taxon>
        <taxon>Pseudomonadati</taxon>
        <taxon>Pseudomonadota</taxon>
        <taxon>Gammaproteobacteria</taxon>
        <taxon>Aeromonadales</taxon>
        <taxon>Aeromonadaceae</taxon>
        <taxon>Aeromonas</taxon>
    </lineage>
</organism>
<gene>
    <name evidence="2" type="ORF">BJD16_18175</name>
</gene>
<dbReference type="InterPro" id="IPR018958">
    <property type="entry name" value="Knr4/Smi1-like_dom"/>
</dbReference>
<dbReference type="GeneID" id="58923409"/>
<dbReference type="Proteomes" id="UP000179934">
    <property type="component" value="Unassembled WGS sequence"/>
</dbReference>
<name>A0A1S2CPH1_AERSO</name>
<protein>
    <submittedName>
        <fullName evidence="2">1,3-beta-glucan synthase regulator</fullName>
    </submittedName>
</protein>
<sequence>MNKNELICFLKNNEGLVNFGTSDDAPTSEWINKAEQALGVILPEEYKWFLSQFGGGDICGEEIYSIYCLPFDEAVGGDLVYQNMISENNISIGKIVLSNTDFGEEFYLKVEHPNKVFVSIGHKEDLYASDFIEYLYKRVMSYV</sequence>